<evidence type="ECO:0000256" key="5">
    <source>
        <dbReference type="ARBA" id="ARBA00022692"/>
    </source>
</evidence>
<dbReference type="CDD" id="cd17320">
    <property type="entry name" value="MFS_MdfA_MDR_like"/>
    <property type="match status" value="1"/>
</dbReference>
<dbReference type="InterPro" id="IPR011701">
    <property type="entry name" value="MFS"/>
</dbReference>
<feature type="transmembrane region" description="Helical" evidence="8">
    <location>
        <begin position="167"/>
        <end position="187"/>
    </location>
</feature>
<dbReference type="Gene3D" id="1.20.1720.10">
    <property type="entry name" value="Multidrug resistance protein D"/>
    <property type="match status" value="1"/>
</dbReference>
<name>A0ABW5DX53_9PROT</name>
<sequence length="406" mass="41689">MADVTATPAKPDRGLLVLLTLLVAIGPLSTDMYLASLPGLGIYFSAGPERVQLTLSVFLVGFAVSQLIYGPLADRFGRRPVILGGLVLFALATAACAFAPSLELLIAARLAQAIGGCAGPVLGRAVVRDIYTKEEAARALALLGAAMSAAPALAPVLGGVLEAHFGWRANFVVLTVFAVAVVSLVWLRLPETNKRLDPAATSLKGLVRNYGGLITNRSFLSYAAAIGFGYSTLFCFISGSSLVLISGLGLPPDLYGFCFMACVGGYLTGTLTTARLARRVGVERLVVAGLAISAIGLGLGLLYALIRPDVSQGVAVVGILIPAMIGMLGVGVMLANAMAGLLSPFPHMAGTAAALSGFLQMAVASGIGILVAGAYDGSERPMMAGMAICATLGLCLHLALRPRKET</sequence>
<reference evidence="11" key="1">
    <citation type="journal article" date="2019" name="Int. J. Syst. Evol. Microbiol.">
        <title>The Global Catalogue of Microorganisms (GCM) 10K type strain sequencing project: providing services to taxonomists for standard genome sequencing and annotation.</title>
        <authorList>
            <consortium name="The Broad Institute Genomics Platform"/>
            <consortium name="The Broad Institute Genome Sequencing Center for Infectious Disease"/>
            <person name="Wu L."/>
            <person name="Ma J."/>
        </authorList>
    </citation>
    <scope>NUCLEOTIDE SEQUENCE [LARGE SCALE GENOMIC DNA]</scope>
    <source>
        <strain evidence="11">CGMCC 1.19062</strain>
    </source>
</reference>
<feature type="transmembrane region" description="Helical" evidence="8">
    <location>
        <begin position="81"/>
        <end position="100"/>
    </location>
</feature>
<organism evidence="10 11">
    <name type="scientific">Lacibacterium aquatile</name>
    <dbReference type="NCBI Taxonomy" id="1168082"/>
    <lineage>
        <taxon>Bacteria</taxon>
        <taxon>Pseudomonadati</taxon>
        <taxon>Pseudomonadota</taxon>
        <taxon>Alphaproteobacteria</taxon>
        <taxon>Rhodospirillales</taxon>
        <taxon>Rhodospirillaceae</taxon>
    </lineage>
</organism>
<dbReference type="Proteomes" id="UP001597295">
    <property type="component" value="Unassembled WGS sequence"/>
</dbReference>
<evidence type="ECO:0000256" key="2">
    <source>
        <dbReference type="ARBA" id="ARBA00006236"/>
    </source>
</evidence>
<feature type="transmembrane region" description="Helical" evidence="8">
    <location>
        <begin position="254"/>
        <end position="273"/>
    </location>
</feature>
<keyword evidence="8" id="KW-0997">Cell inner membrane</keyword>
<feature type="transmembrane region" description="Helical" evidence="8">
    <location>
        <begin position="139"/>
        <end position="161"/>
    </location>
</feature>
<feature type="transmembrane region" description="Helical" evidence="8">
    <location>
        <begin position="106"/>
        <end position="127"/>
    </location>
</feature>
<dbReference type="NCBIfam" id="TIGR00710">
    <property type="entry name" value="efflux_Bcr_CflA"/>
    <property type="match status" value="1"/>
</dbReference>
<comment type="subcellular location">
    <subcellularLocation>
        <location evidence="8">Cell inner membrane</location>
        <topology evidence="8">Multi-pass membrane protein</topology>
    </subcellularLocation>
    <subcellularLocation>
        <location evidence="1">Cell membrane</location>
        <topology evidence="1">Multi-pass membrane protein</topology>
    </subcellularLocation>
</comment>
<evidence type="ECO:0000259" key="9">
    <source>
        <dbReference type="PROSITE" id="PS50850"/>
    </source>
</evidence>
<proteinExistence type="inferred from homology"/>
<evidence type="ECO:0000313" key="11">
    <source>
        <dbReference type="Proteomes" id="UP001597295"/>
    </source>
</evidence>
<dbReference type="SUPFAM" id="SSF103473">
    <property type="entry name" value="MFS general substrate transporter"/>
    <property type="match status" value="1"/>
</dbReference>
<keyword evidence="4" id="KW-1003">Cell membrane</keyword>
<dbReference type="InterPro" id="IPR020846">
    <property type="entry name" value="MFS_dom"/>
</dbReference>
<keyword evidence="5 8" id="KW-0812">Transmembrane</keyword>
<feature type="transmembrane region" description="Helical" evidence="8">
    <location>
        <begin position="312"/>
        <end position="339"/>
    </location>
</feature>
<evidence type="ECO:0000256" key="6">
    <source>
        <dbReference type="ARBA" id="ARBA00022989"/>
    </source>
</evidence>
<dbReference type="InterPro" id="IPR004812">
    <property type="entry name" value="Efflux_drug-R_Bcr/CmlA"/>
</dbReference>
<evidence type="ECO:0000256" key="4">
    <source>
        <dbReference type="ARBA" id="ARBA00022475"/>
    </source>
</evidence>
<feature type="transmembrane region" description="Helical" evidence="8">
    <location>
        <begin position="285"/>
        <end position="306"/>
    </location>
</feature>
<keyword evidence="7 8" id="KW-0472">Membrane</keyword>
<protein>
    <recommendedName>
        <fullName evidence="8">Bcr/CflA family efflux transporter</fullName>
    </recommendedName>
</protein>
<keyword evidence="11" id="KW-1185">Reference proteome</keyword>
<dbReference type="InterPro" id="IPR036259">
    <property type="entry name" value="MFS_trans_sf"/>
</dbReference>
<feature type="transmembrane region" description="Helical" evidence="8">
    <location>
        <begin position="219"/>
        <end position="248"/>
    </location>
</feature>
<comment type="caution">
    <text evidence="10">The sequence shown here is derived from an EMBL/GenBank/DDBJ whole genome shotgun (WGS) entry which is preliminary data.</text>
</comment>
<evidence type="ECO:0000256" key="8">
    <source>
        <dbReference type="RuleBase" id="RU365088"/>
    </source>
</evidence>
<accession>A0ABW5DX53</accession>
<dbReference type="RefSeq" id="WP_379878823.1">
    <property type="nucleotide sequence ID" value="NZ_JBHUIP010000016.1"/>
</dbReference>
<feature type="transmembrane region" description="Helical" evidence="8">
    <location>
        <begin position="50"/>
        <end position="69"/>
    </location>
</feature>
<dbReference type="Pfam" id="PF07690">
    <property type="entry name" value="MFS_1"/>
    <property type="match status" value="1"/>
</dbReference>
<evidence type="ECO:0000256" key="3">
    <source>
        <dbReference type="ARBA" id="ARBA00022448"/>
    </source>
</evidence>
<keyword evidence="6 8" id="KW-1133">Transmembrane helix</keyword>
<evidence type="ECO:0000313" key="10">
    <source>
        <dbReference type="EMBL" id="MFD2265460.1"/>
    </source>
</evidence>
<dbReference type="PANTHER" id="PTHR23502">
    <property type="entry name" value="MAJOR FACILITATOR SUPERFAMILY"/>
    <property type="match status" value="1"/>
</dbReference>
<evidence type="ECO:0000256" key="1">
    <source>
        <dbReference type="ARBA" id="ARBA00004651"/>
    </source>
</evidence>
<comment type="similarity">
    <text evidence="2 8">Belongs to the major facilitator superfamily. Bcr/CmlA family.</text>
</comment>
<dbReference type="EMBL" id="JBHUIP010000016">
    <property type="protein sequence ID" value="MFD2265460.1"/>
    <property type="molecule type" value="Genomic_DNA"/>
</dbReference>
<keyword evidence="3 8" id="KW-0813">Transport</keyword>
<dbReference type="PANTHER" id="PTHR23502:SF132">
    <property type="entry name" value="POLYAMINE TRANSPORTER 2-RELATED"/>
    <property type="match status" value="1"/>
</dbReference>
<feature type="transmembrane region" description="Helical" evidence="8">
    <location>
        <begin position="381"/>
        <end position="400"/>
    </location>
</feature>
<feature type="transmembrane region" description="Helical" evidence="8">
    <location>
        <begin position="351"/>
        <end position="375"/>
    </location>
</feature>
<feature type="domain" description="Major facilitator superfamily (MFS) profile" evidence="9">
    <location>
        <begin position="15"/>
        <end position="405"/>
    </location>
</feature>
<dbReference type="PROSITE" id="PS50850">
    <property type="entry name" value="MFS"/>
    <property type="match status" value="1"/>
</dbReference>
<gene>
    <name evidence="10" type="ORF">ACFSM5_21340</name>
</gene>
<evidence type="ECO:0000256" key="7">
    <source>
        <dbReference type="ARBA" id="ARBA00023136"/>
    </source>
</evidence>
<feature type="transmembrane region" description="Helical" evidence="8">
    <location>
        <begin position="12"/>
        <end position="30"/>
    </location>
</feature>